<accession>A0A7K3WSX1</accession>
<dbReference type="RefSeq" id="WP_163286182.1">
    <property type="nucleotide sequence ID" value="NZ_JAAGVY010000033.1"/>
</dbReference>
<reference evidence="2 3" key="1">
    <citation type="submission" date="2020-02" db="EMBL/GenBank/DDBJ databases">
        <title>Out from the shadows clarifying the taxonomy of the family Cryomorphaceae and related taxa by utilizing the GTDB taxonomic framework.</title>
        <authorList>
            <person name="Bowman J.P."/>
        </authorList>
    </citation>
    <scope>NUCLEOTIDE SEQUENCE [LARGE SCALE GENOMIC DNA]</scope>
    <source>
        <strain evidence="2 3">QSSC 1-22</strain>
    </source>
</reference>
<organism evidence="2 3">
    <name type="scientific">Cryomorpha ignava</name>
    <dbReference type="NCBI Taxonomy" id="101383"/>
    <lineage>
        <taxon>Bacteria</taxon>
        <taxon>Pseudomonadati</taxon>
        <taxon>Bacteroidota</taxon>
        <taxon>Flavobacteriia</taxon>
        <taxon>Flavobacteriales</taxon>
        <taxon>Cryomorphaceae</taxon>
        <taxon>Cryomorpha</taxon>
    </lineage>
</organism>
<feature type="signal peptide" evidence="1">
    <location>
        <begin position="1"/>
        <end position="22"/>
    </location>
</feature>
<evidence type="ECO:0000313" key="2">
    <source>
        <dbReference type="EMBL" id="NEN24787.1"/>
    </source>
</evidence>
<sequence length="264" mass="29790">MKKFSKLIFLFAAVFIFESAHAQTLVLDGIYQGKDLYIKNPFSGSGVGFCVFEVYVNGDLTRDEINSSAFAIDFNILNIKVGDPIEVILKHKRGCTPLILNPESIKPHSTFEASEIKVSNNILSWTTTKESGSLPYIVEQFRWNKWVKVGEVEGVGTAESHSYKFQLSPYSGENKARVKQIDYSNEPRYSEAVTYDPKVSKVTFTPTKVDDTINFSANTSYEIFDLYGVLVKTGYGRSVDVSNLNKGEYYLNYDSSFGETFRKK</sequence>
<keyword evidence="3" id="KW-1185">Reference proteome</keyword>
<evidence type="ECO:0000256" key="1">
    <source>
        <dbReference type="SAM" id="SignalP"/>
    </source>
</evidence>
<evidence type="ECO:0008006" key="4">
    <source>
        <dbReference type="Google" id="ProtNLM"/>
    </source>
</evidence>
<evidence type="ECO:0000313" key="3">
    <source>
        <dbReference type="Proteomes" id="UP000486602"/>
    </source>
</evidence>
<keyword evidence="1" id="KW-0732">Signal</keyword>
<dbReference type="EMBL" id="JAAGVY010000033">
    <property type="protein sequence ID" value="NEN24787.1"/>
    <property type="molecule type" value="Genomic_DNA"/>
</dbReference>
<comment type="caution">
    <text evidence="2">The sequence shown here is derived from an EMBL/GenBank/DDBJ whole genome shotgun (WGS) entry which is preliminary data.</text>
</comment>
<dbReference type="AlphaFoldDB" id="A0A7K3WSX1"/>
<name>A0A7K3WSX1_9FLAO</name>
<proteinExistence type="predicted"/>
<gene>
    <name evidence="2" type="ORF">G3O08_14875</name>
</gene>
<dbReference type="Proteomes" id="UP000486602">
    <property type="component" value="Unassembled WGS sequence"/>
</dbReference>
<feature type="chain" id="PRO_5029506853" description="T9SS type A sorting domain-containing protein" evidence="1">
    <location>
        <begin position="23"/>
        <end position="264"/>
    </location>
</feature>
<protein>
    <recommendedName>
        <fullName evidence="4">T9SS type A sorting domain-containing protein</fullName>
    </recommendedName>
</protein>